<name>A0A9P4WFT9_9PLEO</name>
<dbReference type="OrthoDB" id="3807980at2759"/>
<dbReference type="EMBL" id="SWKV01000181">
    <property type="protein sequence ID" value="KAF3031208.1"/>
    <property type="molecule type" value="Genomic_DNA"/>
</dbReference>
<feature type="region of interest" description="Disordered" evidence="1">
    <location>
        <begin position="1"/>
        <end position="22"/>
    </location>
</feature>
<sequence>MAAAAPAPVNMPSDERLRNPGGPAFKLRAFDNFGEYTMPKEGTRYNMREFDDSTTSVGHLYFRPDTRRPPIPPFAELQAFIADNPDTPVIVDRDRKDSNPCEMPHLVFATLVCSQGKPTLGAGNIPTIHLFTVAADNAGRAFDPATHVKNGTQYEGVDILDWSICNFDPEYQAATLSGTFRKIFNNLYW</sequence>
<reference evidence="2" key="1">
    <citation type="submission" date="2019-04" db="EMBL/GenBank/DDBJ databases">
        <title>Sequencing of skin fungus with MAO and IRED activity.</title>
        <authorList>
            <person name="Marsaioli A.J."/>
            <person name="Bonatto J.M.C."/>
            <person name="Reis Junior O."/>
        </authorList>
    </citation>
    <scope>NUCLEOTIDE SEQUENCE</scope>
    <source>
        <strain evidence="2">28M1</strain>
    </source>
</reference>
<organism evidence="2 3">
    <name type="scientific">Didymella heteroderae</name>
    <dbReference type="NCBI Taxonomy" id="1769908"/>
    <lineage>
        <taxon>Eukaryota</taxon>
        <taxon>Fungi</taxon>
        <taxon>Dikarya</taxon>
        <taxon>Ascomycota</taxon>
        <taxon>Pezizomycotina</taxon>
        <taxon>Dothideomycetes</taxon>
        <taxon>Pleosporomycetidae</taxon>
        <taxon>Pleosporales</taxon>
        <taxon>Pleosporineae</taxon>
        <taxon>Didymellaceae</taxon>
        <taxon>Didymella</taxon>
    </lineage>
</organism>
<dbReference type="Proteomes" id="UP000758155">
    <property type="component" value="Unassembled WGS sequence"/>
</dbReference>
<comment type="caution">
    <text evidence="2">The sequence shown here is derived from an EMBL/GenBank/DDBJ whole genome shotgun (WGS) entry which is preliminary data.</text>
</comment>
<keyword evidence="3" id="KW-1185">Reference proteome</keyword>
<evidence type="ECO:0000313" key="3">
    <source>
        <dbReference type="Proteomes" id="UP000758155"/>
    </source>
</evidence>
<proteinExistence type="predicted"/>
<accession>A0A9P4WFT9</accession>
<gene>
    <name evidence="2" type="ORF">E8E12_000294</name>
</gene>
<dbReference type="AlphaFoldDB" id="A0A9P4WFT9"/>
<protein>
    <submittedName>
        <fullName evidence="2">Uncharacterized protein</fullName>
    </submittedName>
</protein>
<evidence type="ECO:0000256" key="1">
    <source>
        <dbReference type="SAM" id="MobiDB-lite"/>
    </source>
</evidence>
<evidence type="ECO:0000313" key="2">
    <source>
        <dbReference type="EMBL" id="KAF3031208.1"/>
    </source>
</evidence>